<gene>
    <name evidence="1" type="ordered locus">Plim_0242</name>
</gene>
<name>D5SNT9_PLAL2</name>
<evidence type="ECO:0000313" key="1">
    <source>
        <dbReference type="EMBL" id="ADG66094.1"/>
    </source>
</evidence>
<accession>D5SNT9</accession>
<sequence>MNFKLVNQYLSRLMVTSRHETTLKLKYRFTQDTVNSLLLLQLERPAAPFA</sequence>
<keyword evidence="2" id="KW-1185">Reference proteome</keyword>
<dbReference type="KEGG" id="plm:Plim_0242"/>
<proteinExistence type="predicted"/>
<dbReference type="HOGENOM" id="CLU_3121025_0_0_0"/>
<evidence type="ECO:0000313" key="2">
    <source>
        <dbReference type="Proteomes" id="UP000002220"/>
    </source>
</evidence>
<dbReference type="STRING" id="521674.Plim_0242"/>
<dbReference type="Proteomes" id="UP000002220">
    <property type="component" value="Chromosome"/>
</dbReference>
<dbReference type="AlphaFoldDB" id="D5SNT9"/>
<dbReference type="EMBL" id="CP001744">
    <property type="protein sequence ID" value="ADG66094.1"/>
    <property type="molecule type" value="Genomic_DNA"/>
</dbReference>
<reference evidence="1 2" key="1">
    <citation type="journal article" date="2010" name="Stand. Genomic Sci.">
        <title>Complete genome sequence of Planctomyces limnophilus type strain (Mu 290).</title>
        <authorList>
            <person name="Labutti K."/>
            <person name="Sikorski J."/>
            <person name="Schneider S."/>
            <person name="Nolan M."/>
            <person name="Lucas S."/>
            <person name="Glavina Del Rio T."/>
            <person name="Tice H."/>
            <person name="Cheng J.F."/>
            <person name="Goodwin L."/>
            <person name="Pitluck S."/>
            <person name="Liolios K."/>
            <person name="Ivanova N."/>
            <person name="Mavromatis K."/>
            <person name="Mikhailova N."/>
            <person name="Pati A."/>
            <person name="Chen A."/>
            <person name="Palaniappan K."/>
            <person name="Land M."/>
            <person name="Hauser L."/>
            <person name="Chang Y.J."/>
            <person name="Jeffries C.D."/>
            <person name="Tindall B.J."/>
            <person name="Rohde M."/>
            <person name="Goker M."/>
            <person name="Woyke T."/>
            <person name="Bristow J."/>
            <person name="Eisen J.A."/>
            <person name="Markowitz V."/>
            <person name="Hugenholtz P."/>
            <person name="Kyrpides N.C."/>
            <person name="Klenk H.P."/>
            <person name="Lapidus A."/>
        </authorList>
    </citation>
    <scope>NUCLEOTIDE SEQUENCE [LARGE SCALE GENOMIC DNA]</scope>
    <source>
        <strain evidence="2">ATCC 43296 / DSM 3776 / IFAM 1008 / 290</strain>
    </source>
</reference>
<protein>
    <submittedName>
        <fullName evidence="1">Uncharacterized protein</fullName>
    </submittedName>
</protein>
<organism evidence="1 2">
    <name type="scientific">Planctopirus limnophila (strain ATCC 43296 / DSM 3776 / IFAM 1008 / Mu 290)</name>
    <name type="common">Planctomyces limnophilus</name>
    <dbReference type="NCBI Taxonomy" id="521674"/>
    <lineage>
        <taxon>Bacteria</taxon>
        <taxon>Pseudomonadati</taxon>
        <taxon>Planctomycetota</taxon>
        <taxon>Planctomycetia</taxon>
        <taxon>Planctomycetales</taxon>
        <taxon>Planctomycetaceae</taxon>
        <taxon>Planctopirus</taxon>
    </lineage>
</organism>